<dbReference type="AlphaFoldDB" id="A0A1H8TP50"/>
<feature type="compositionally biased region" description="Pro residues" evidence="5">
    <location>
        <begin position="483"/>
        <end position="492"/>
    </location>
</feature>
<accession>A0A1H8TP50</accession>
<feature type="transmembrane region" description="Helical" evidence="6">
    <location>
        <begin position="264"/>
        <end position="286"/>
    </location>
</feature>
<evidence type="ECO:0000256" key="6">
    <source>
        <dbReference type="SAM" id="Phobius"/>
    </source>
</evidence>
<feature type="transmembrane region" description="Helical" evidence="6">
    <location>
        <begin position="218"/>
        <end position="235"/>
    </location>
</feature>
<feature type="transmembrane region" description="Helical" evidence="6">
    <location>
        <begin position="89"/>
        <end position="109"/>
    </location>
</feature>
<keyword evidence="4 6" id="KW-0472">Membrane</keyword>
<feature type="transmembrane region" description="Helical" evidence="6">
    <location>
        <begin position="191"/>
        <end position="211"/>
    </location>
</feature>
<evidence type="ECO:0000256" key="3">
    <source>
        <dbReference type="ARBA" id="ARBA00022989"/>
    </source>
</evidence>
<dbReference type="GO" id="GO:0016020">
    <property type="term" value="C:membrane"/>
    <property type="evidence" value="ECO:0007669"/>
    <property type="project" value="UniProtKB-SubCell"/>
</dbReference>
<evidence type="ECO:0000256" key="1">
    <source>
        <dbReference type="ARBA" id="ARBA00004141"/>
    </source>
</evidence>
<dbReference type="InterPro" id="IPR007016">
    <property type="entry name" value="O-antigen_ligase-rel_domated"/>
</dbReference>
<feature type="transmembrane region" description="Helical" evidence="6">
    <location>
        <begin position="121"/>
        <end position="139"/>
    </location>
</feature>
<feature type="domain" description="O-antigen ligase-related" evidence="7">
    <location>
        <begin position="228"/>
        <end position="383"/>
    </location>
</feature>
<dbReference type="GO" id="GO:0016874">
    <property type="term" value="F:ligase activity"/>
    <property type="evidence" value="ECO:0007669"/>
    <property type="project" value="UniProtKB-KW"/>
</dbReference>
<sequence length="609" mass="62305">MSLAPPPVRRRSTGGASPARGGPAAPRWRARLAHAAPLAPAVATVLLLAVPVAAGDVSTSGKVTPADAASAVLVLWCALRLAGTRRRPLGRLGAFVLGAPVVGFAAATVTSLDPGTGVAGFLRYVQVFVLVPAAVVLLLRDRRDFAVVAGAVVVLALVQGGVGVWQYATRTGASYAGQDVRAVGTFGPSDVMGMATVVAYGLVIAAAYALAPGGSRRLRLGALACAGALAVPLVVSFSRGTWIATAVACAAMTLLAGRRQALRVGAVAAASACVLVGGVGVGSQMIGQRVASITQVTSTPDSSVTDRYALWGAAVSMWREHPVTGVGLKRFPDERDSHASLALSSGSDTAGAGQAFAREPLLSPHNMYLLVLSEQGLLGCALLTGSWAALLVAGTARLRPRRPRRFADPLPHPRTRPPVRRTGPPACGLAAVGLLLWTCVDFLYADIGGPATVLTALVLGLCAWWPLHPGRDLAGSPRRRRPVPPPAPPVLPALPVRPVRRPSWAVEEPDDAPDGGHDGAPGSTNARLREGANDDPNHGADHGSDDEHRPAAAPRTTGRTAPARSTAGPTARRSTARSARAGGTTAPAAVPAQDPRPDAAPLTRPGGRP</sequence>
<keyword evidence="8" id="KW-0436">Ligase</keyword>
<feature type="transmembrane region" description="Helical" evidence="6">
    <location>
        <begin position="241"/>
        <end position="257"/>
    </location>
</feature>
<feature type="region of interest" description="Disordered" evidence="5">
    <location>
        <begin position="475"/>
        <end position="609"/>
    </location>
</feature>
<dbReference type="PANTHER" id="PTHR37422:SF13">
    <property type="entry name" value="LIPOPOLYSACCHARIDE BIOSYNTHESIS PROTEIN PA4999-RELATED"/>
    <property type="match status" value="1"/>
</dbReference>
<keyword evidence="2 6" id="KW-0812">Transmembrane</keyword>
<dbReference type="InterPro" id="IPR051533">
    <property type="entry name" value="WaaL-like"/>
</dbReference>
<dbReference type="Proteomes" id="UP000181951">
    <property type="component" value="Unassembled WGS sequence"/>
</dbReference>
<feature type="transmembrane region" description="Helical" evidence="6">
    <location>
        <begin position="66"/>
        <end position="82"/>
    </location>
</feature>
<evidence type="ECO:0000259" key="7">
    <source>
        <dbReference type="Pfam" id="PF04932"/>
    </source>
</evidence>
<feature type="transmembrane region" description="Helical" evidence="6">
    <location>
        <begin position="146"/>
        <end position="168"/>
    </location>
</feature>
<evidence type="ECO:0000313" key="8">
    <source>
        <dbReference type="EMBL" id="SEO92641.1"/>
    </source>
</evidence>
<feature type="compositionally biased region" description="Low complexity" evidence="5">
    <location>
        <begin position="551"/>
        <end position="589"/>
    </location>
</feature>
<protein>
    <submittedName>
        <fullName evidence="8">O-antigen ligase</fullName>
    </submittedName>
</protein>
<evidence type="ECO:0000256" key="5">
    <source>
        <dbReference type="SAM" id="MobiDB-lite"/>
    </source>
</evidence>
<keyword evidence="9" id="KW-1185">Reference proteome</keyword>
<feature type="region of interest" description="Disordered" evidence="5">
    <location>
        <begin position="1"/>
        <end position="24"/>
    </location>
</feature>
<feature type="compositionally biased region" description="Low complexity" evidence="5">
    <location>
        <begin position="13"/>
        <end position="24"/>
    </location>
</feature>
<proteinExistence type="predicted"/>
<name>A0A1H8TP50_9ACTN</name>
<evidence type="ECO:0000256" key="2">
    <source>
        <dbReference type="ARBA" id="ARBA00022692"/>
    </source>
</evidence>
<evidence type="ECO:0000256" key="4">
    <source>
        <dbReference type="ARBA" id="ARBA00023136"/>
    </source>
</evidence>
<dbReference type="Pfam" id="PF04932">
    <property type="entry name" value="Wzy_C"/>
    <property type="match status" value="1"/>
</dbReference>
<reference evidence="8 9" key="1">
    <citation type="submission" date="2016-10" db="EMBL/GenBank/DDBJ databases">
        <authorList>
            <person name="de Groot N.N."/>
        </authorList>
    </citation>
    <scope>NUCLEOTIDE SEQUENCE [LARGE SCALE GENOMIC DNA]</scope>
    <source>
        <strain evidence="8 9">CGMCC 4.2026</strain>
    </source>
</reference>
<feature type="region of interest" description="Disordered" evidence="5">
    <location>
        <begin position="403"/>
        <end position="423"/>
    </location>
</feature>
<evidence type="ECO:0000313" key="9">
    <source>
        <dbReference type="Proteomes" id="UP000181951"/>
    </source>
</evidence>
<feature type="compositionally biased region" description="Basic and acidic residues" evidence="5">
    <location>
        <begin position="527"/>
        <end position="550"/>
    </location>
</feature>
<feature type="transmembrane region" description="Helical" evidence="6">
    <location>
        <begin position="35"/>
        <end position="54"/>
    </location>
</feature>
<dbReference type="PANTHER" id="PTHR37422">
    <property type="entry name" value="TEICHURONIC ACID BIOSYNTHESIS PROTEIN TUAE"/>
    <property type="match status" value="1"/>
</dbReference>
<dbReference type="EMBL" id="FODD01000056">
    <property type="protein sequence ID" value="SEO92641.1"/>
    <property type="molecule type" value="Genomic_DNA"/>
</dbReference>
<dbReference type="STRING" id="310780.SAMN05216267_105626"/>
<comment type="subcellular location">
    <subcellularLocation>
        <location evidence="1">Membrane</location>
        <topology evidence="1">Multi-pass membrane protein</topology>
    </subcellularLocation>
</comment>
<organism evidence="8 9">
    <name type="scientific">Actinacidiphila rubida</name>
    <dbReference type="NCBI Taxonomy" id="310780"/>
    <lineage>
        <taxon>Bacteria</taxon>
        <taxon>Bacillati</taxon>
        <taxon>Actinomycetota</taxon>
        <taxon>Actinomycetes</taxon>
        <taxon>Kitasatosporales</taxon>
        <taxon>Streptomycetaceae</taxon>
        <taxon>Actinacidiphila</taxon>
    </lineage>
</organism>
<keyword evidence="3 6" id="KW-1133">Transmembrane helix</keyword>
<gene>
    <name evidence="8" type="ORF">SAMN05216267_105626</name>
</gene>
<dbReference type="RefSeq" id="WP_075018201.1">
    <property type="nucleotide sequence ID" value="NZ_FODD01000056.1"/>
</dbReference>